<protein>
    <recommendedName>
        <fullName evidence="2">site-specific DNA-methyltransferase (cytosine-N(4)-specific)</fullName>
        <ecNumber evidence="2">2.1.1.113</ecNumber>
    </recommendedName>
</protein>
<comment type="similarity">
    <text evidence="1">Belongs to the N(4)/N(6)-methyltransferase family. N(4) subfamily.</text>
</comment>
<keyword evidence="3 10" id="KW-0489">Methyltransferase</keyword>
<dbReference type="InterPro" id="IPR029063">
    <property type="entry name" value="SAM-dependent_MTases_sf"/>
</dbReference>
<accession>A0ABY2CXD1</accession>
<dbReference type="PROSITE" id="PS00093">
    <property type="entry name" value="N4_MTASE"/>
    <property type="match status" value="1"/>
</dbReference>
<evidence type="ECO:0000256" key="2">
    <source>
        <dbReference type="ARBA" id="ARBA00012185"/>
    </source>
</evidence>
<evidence type="ECO:0000256" key="6">
    <source>
        <dbReference type="ARBA" id="ARBA00022747"/>
    </source>
</evidence>
<dbReference type="EC" id="2.1.1.113" evidence="2"/>
<organism evidence="10 11">
    <name type="scientific">Gulbenkiania mobilis</name>
    <dbReference type="NCBI Taxonomy" id="397457"/>
    <lineage>
        <taxon>Bacteria</taxon>
        <taxon>Pseudomonadati</taxon>
        <taxon>Pseudomonadota</taxon>
        <taxon>Betaproteobacteria</taxon>
        <taxon>Neisseriales</taxon>
        <taxon>Chromobacteriaceae</taxon>
        <taxon>Gulbenkiania</taxon>
    </lineage>
</organism>
<keyword evidence="11" id="KW-1185">Reference proteome</keyword>
<dbReference type="Pfam" id="PF19570">
    <property type="entry name" value="DUF6088"/>
    <property type="match status" value="1"/>
</dbReference>
<dbReference type="Proteomes" id="UP000294801">
    <property type="component" value="Unassembled WGS sequence"/>
</dbReference>
<evidence type="ECO:0000313" key="11">
    <source>
        <dbReference type="Proteomes" id="UP000294801"/>
    </source>
</evidence>
<evidence type="ECO:0000256" key="8">
    <source>
        <dbReference type="ARBA" id="ARBA00049120"/>
    </source>
</evidence>
<dbReference type="InterPro" id="IPR002941">
    <property type="entry name" value="DNA_methylase_N4/N6"/>
</dbReference>
<comment type="catalytic activity">
    <reaction evidence="8">
        <text>a 2'-deoxycytidine in DNA + S-adenosyl-L-methionine = an N(4)-methyl-2'-deoxycytidine in DNA + S-adenosyl-L-homocysteine + H(+)</text>
        <dbReference type="Rhea" id="RHEA:16857"/>
        <dbReference type="Rhea" id="RHEA-COMP:11369"/>
        <dbReference type="Rhea" id="RHEA-COMP:13674"/>
        <dbReference type="ChEBI" id="CHEBI:15378"/>
        <dbReference type="ChEBI" id="CHEBI:57856"/>
        <dbReference type="ChEBI" id="CHEBI:59789"/>
        <dbReference type="ChEBI" id="CHEBI:85452"/>
        <dbReference type="ChEBI" id="CHEBI:137933"/>
        <dbReference type="EC" id="2.1.1.113"/>
    </reaction>
</comment>
<keyword evidence="4" id="KW-0808">Transferase</keyword>
<sequence length="623" mass="69941">MTIRKRLNDRISSLQAGHPFVTAQLLDLGRRDAIDQALSRLVKCGDITRIGRGVYVRTPHNRTSEVETKHLIDQAVIAMSTAHGLPIQSNGKEALCRLGIPDVEGAAAEHSDHSTYPHTFLSSTGRRNFRICGQVIHVKKVSPRKIAQGGTPVGLAISAIWYLGKKGFTPIIMGHIMQKLTPEEQQLLRASRRDLPGWALDVLDQNVSEDYTNRELHESATGTLSSHPVSTAPQQIAELEKRWTPSTIEGRWSGFGPYYAMFPVEFARKVIAQYCPPNGAVLDPFCGRGTVPFVAMATGREAAACDINPVAWVYAKVKTDPHPNSSDVLARAKEIFDSIQADDRIPENEFQELAWAPDVLAYLNAARRLLNWRSSSIDRTLMGTLLIHLHAKLGDGFSNQMRQSKSMAPAYSVRWWKERNMMPPVIDMLDLIKKKLDWRYQKGILIPEQERPQIILRDAREAIPTLHSSFKADLVFTSPPYCGVTNYRYDNWIRLWLLGEGPAVASGDTKQRYVNKTAYKELLNETFSACSKVTKENAVIYVRTDARQFTLEATKAALCLAWPDKEMFFIHDGFKKATQTALYGDKSKKPGEVDLLLLPKGANYSHEMKEESQGLINLLKTFK</sequence>
<proteinExistence type="inferred from homology"/>
<keyword evidence="6" id="KW-0680">Restriction system</keyword>
<reference evidence="10 11" key="1">
    <citation type="submission" date="2019-03" db="EMBL/GenBank/DDBJ databases">
        <title>Genomic Encyclopedia of Type Strains, Phase IV (KMG-IV): sequencing the most valuable type-strain genomes for metagenomic binning, comparative biology and taxonomic classification.</title>
        <authorList>
            <person name="Goeker M."/>
        </authorList>
    </citation>
    <scope>NUCLEOTIDE SEQUENCE [LARGE SCALE GENOMIC DNA]</scope>
    <source>
        <strain evidence="10 11">DSM 18507</strain>
    </source>
</reference>
<evidence type="ECO:0000256" key="4">
    <source>
        <dbReference type="ARBA" id="ARBA00022679"/>
    </source>
</evidence>
<gene>
    <name evidence="10" type="ORF">EV669_104172</name>
</gene>
<dbReference type="Gene3D" id="3.40.50.150">
    <property type="entry name" value="Vaccinia Virus protein VP39"/>
    <property type="match status" value="2"/>
</dbReference>
<dbReference type="GO" id="GO:0008168">
    <property type="term" value="F:methyltransferase activity"/>
    <property type="evidence" value="ECO:0007669"/>
    <property type="project" value="UniProtKB-KW"/>
</dbReference>
<name>A0ABY2CXD1_GULMO</name>
<dbReference type="RefSeq" id="WP_318271385.1">
    <property type="nucleotide sequence ID" value="NZ_SMDA01000004.1"/>
</dbReference>
<keyword evidence="7" id="KW-0238">DNA-binding</keyword>
<dbReference type="SUPFAM" id="SSF53335">
    <property type="entry name" value="S-adenosyl-L-methionine-dependent methyltransferases"/>
    <property type="match status" value="2"/>
</dbReference>
<evidence type="ECO:0000313" key="10">
    <source>
        <dbReference type="EMBL" id="TCW31804.1"/>
    </source>
</evidence>
<dbReference type="GO" id="GO:0032259">
    <property type="term" value="P:methylation"/>
    <property type="evidence" value="ECO:0007669"/>
    <property type="project" value="UniProtKB-KW"/>
</dbReference>
<keyword evidence="5" id="KW-0949">S-adenosyl-L-methionine</keyword>
<dbReference type="InterPro" id="IPR045738">
    <property type="entry name" value="DUF6088"/>
</dbReference>
<evidence type="ECO:0000256" key="1">
    <source>
        <dbReference type="ARBA" id="ARBA00010203"/>
    </source>
</evidence>
<dbReference type="EMBL" id="SMDA01000004">
    <property type="protein sequence ID" value="TCW31804.1"/>
    <property type="molecule type" value="Genomic_DNA"/>
</dbReference>
<comment type="caution">
    <text evidence="10">The sequence shown here is derived from an EMBL/GenBank/DDBJ whole genome shotgun (WGS) entry which is preliminary data.</text>
</comment>
<evidence type="ECO:0000256" key="7">
    <source>
        <dbReference type="ARBA" id="ARBA00023125"/>
    </source>
</evidence>
<feature type="domain" description="DNA methylase N-4/N-6" evidence="9">
    <location>
        <begin position="249"/>
        <end position="309"/>
    </location>
</feature>
<evidence type="ECO:0000259" key="9">
    <source>
        <dbReference type="Pfam" id="PF01555"/>
    </source>
</evidence>
<evidence type="ECO:0000256" key="5">
    <source>
        <dbReference type="ARBA" id="ARBA00022691"/>
    </source>
</evidence>
<dbReference type="InterPro" id="IPR017985">
    <property type="entry name" value="MeTrfase_CN4_CS"/>
</dbReference>
<dbReference type="Pfam" id="PF01555">
    <property type="entry name" value="N6_N4_Mtase"/>
    <property type="match status" value="1"/>
</dbReference>
<evidence type="ECO:0000256" key="3">
    <source>
        <dbReference type="ARBA" id="ARBA00022603"/>
    </source>
</evidence>